<proteinExistence type="predicted"/>
<dbReference type="InterPro" id="IPR003439">
    <property type="entry name" value="ABC_transporter-like_ATP-bd"/>
</dbReference>
<dbReference type="Pfam" id="PF12698">
    <property type="entry name" value="ABC2_membrane_3"/>
    <property type="match status" value="1"/>
</dbReference>
<dbReference type="Pfam" id="PF00005">
    <property type="entry name" value="ABC_tran"/>
    <property type="match status" value="1"/>
</dbReference>
<evidence type="ECO:0000256" key="3">
    <source>
        <dbReference type="ARBA" id="ARBA00022989"/>
    </source>
</evidence>
<sequence>MGNDYTPAPTAPPSQVSPTPGPAPGGSPTSPTGGSRDNLGGHLTKEFKLREPEKSTLPVWLNQFLVLTKRNFVLILRYRRSTLAQSVFAPIVFTVLLLALQSAFNARQRAEILFPKSYPLSGVMPCQGVTQSSPCVTMFYTPKDDFTTLVMRTFEAKNRARTGQALPLVDAIRTDTSAPTSQQGIVPIADETVLYNYILANPNTTLFSVTFQSRLPNAQYQLWYNTTQFANGTDLYDGQVLSAQRGLDEALLAVASDSNAVSNPGSVSGIVGTTDNNQLDIHLKDWPTVAPSYIPDTIVSQSGPLFFFCSVMVIFISVLQEIVTEKELLLRHAMATMGLKASVFWSANFLSRAVLVFVASLVTVIMGIICQFAVFQADFFALLFMFFLFGMAMVSMAFFITTFCRRARIAVLVGIFIFIIGLLFQSTVFSNSFLGYIWFDTDTDPAFYIVFSLLPFFHFGKLFIDISLRTSGRFDFLTGTNIPGPGFPDQLPTFGGTRKPNVPYPATSMHLLIFNIVLYTLLAWYFDKVIPDEYGRRQPAWFFLLPRYWGFGTTEQATVQEFIDEKPTAGRERARVFDKNVNAAIRIGNLRKVYRNDWFGSSPQDKVAVRSLCLALEESSLLALLGPKWRGQIRANLGICPQHDLLFGDLTPVEHIELYGGIKHLSKTEIHRICKERLEAVRLWKVKDQPASTFSGGMKRRLSVVISTIGDPKVLILDEPTTGMDPVNRRHVWAFIEAFKKNRICILTTHSMEEADALGDRVAIMALGRLRALGTGVNLKNKFGLGYRIGMTAKEGCMDQAKALVTRCVPEAELEDDSAGALIYRLPQSSVSKVPAVIKILESEEGNKIVESFGVSQTSLEDVFLKLVREAMAEAKEEKEREKKK</sequence>
<dbReference type="PANTHER" id="PTHR19229:SF205">
    <property type="entry name" value="ABC TRANSPORTER A FAMILY MEMBER 1-RELATED"/>
    <property type="match status" value="1"/>
</dbReference>
<organism evidence="8 9">
    <name type="scientific">Catenaria anguillulae PL171</name>
    <dbReference type="NCBI Taxonomy" id="765915"/>
    <lineage>
        <taxon>Eukaryota</taxon>
        <taxon>Fungi</taxon>
        <taxon>Fungi incertae sedis</taxon>
        <taxon>Blastocladiomycota</taxon>
        <taxon>Blastocladiomycetes</taxon>
        <taxon>Blastocladiales</taxon>
        <taxon>Catenariaceae</taxon>
        <taxon>Catenaria</taxon>
    </lineage>
</organism>
<dbReference type="OrthoDB" id="8061355at2759"/>
<dbReference type="PROSITE" id="PS50893">
    <property type="entry name" value="ABC_TRANSPORTER_2"/>
    <property type="match status" value="1"/>
</dbReference>
<feature type="transmembrane region" description="Helical" evidence="6">
    <location>
        <begin position="82"/>
        <end position="100"/>
    </location>
</feature>
<keyword evidence="3 6" id="KW-1133">Transmembrane helix</keyword>
<dbReference type="STRING" id="765915.A0A1Y2H8E6"/>
<feature type="domain" description="ABC transporter" evidence="7">
    <location>
        <begin position="563"/>
        <end position="792"/>
    </location>
</feature>
<dbReference type="InterPro" id="IPR017871">
    <property type="entry name" value="ABC_transporter-like_CS"/>
</dbReference>
<dbReference type="AlphaFoldDB" id="A0A1Y2H8E6"/>
<dbReference type="InterPro" id="IPR013525">
    <property type="entry name" value="ABC2_TM"/>
</dbReference>
<evidence type="ECO:0000313" key="8">
    <source>
        <dbReference type="EMBL" id="ORZ30829.1"/>
    </source>
</evidence>
<dbReference type="InterPro" id="IPR027417">
    <property type="entry name" value="P-loop_NTPase"/>
</dbReference>
<comment type="subcellular location">
    <subcellularLocation>
        <location evidence="1">Membrane</location>
        <topology evidence="1">Multi-pass membrane protein</topology>
    </subcellularLocation>
</comment>
<dbReference type="GO" id="GO:0016887">
    <property type="term" value="F:ATP hydrolysis activity"/>
    <property type="evidence" value="ECO:0007669"/>
    <property type="project" value="InterPro"/>
</dbReference>
<feature type="transmembrane region" description="Helical" evidence="6">
    <location>
        <begin position="354"/>
        <end position="374"/>
    </location>
</feature>
<feature type="compositionally biased region" description="Low complexity" evidence="5">
    <location>
        <begin position="26"/>
        <end position="35"/>
    </location>
</feature>
<keyword evidence="9" id="KW-1185">Reference proteome</keyword>
<feature type="transmembrane region" description="Helical" evidence="6">
    <location>
        <begin position="305"/>
        <end position="323"/>
    </location>
</feature>
<dbReference type="SUPFAM" id="SSF52540">
    <property type="entry name" value="P-loop containing nucleoside triphosphate hydrolases"/>
    <property type="match status" value="1"/>
</dbReference>
<evidence type="ECO:0000256" key="4">
    <source>
        <dbReference type="ARBA" id="ARBA00023136"/>
    </source>
</evidence>
<feature type="region of interest" description="Disordered" evidence="5">
    <location>
        <begin position="1"/>
        <end position="41"/>
    </location>
</feature>
<evidence type="ECO:0000313" key="9">
    <source>
        <dbReference type="Proteomes" id="UP000193411"/>
    </source>
</evidence>
<feature type="transmembrane region" description="Helical" evidence="6">
    <location>
        <begin position="380"/>
        <end position="400"/>
    </location>
</feature>
<dbReference type="GO" id="GO:0016020">
    <property type="term" value="C:membrane"/>
    <property type="evidence" value="ECO:0007669"/>
    <property type="project" value="UniProtKB-SubCell"/>
</dbReference>
<feature type="transmembrane region" description="Helical" evidence="6">
    <location>
        <begin position="508"/>
        <end position="526"/>
    </location>
</feature>
<name>A0A1Y2H8E6_9FUNG</name>
<feature type="transmembrane region" description="Helical" evidence="6">
    <location>
        <begin position="445"/>
        <end position="464"/>
    </location>
</feature>
<dbReference type="PANTHER" id="PTHR19229">
    <property type="entry name" value="ATP-BINDING CASSETTE TRANSPORTER SUBFAMILY A ABCA"/>
    <property type="match status" value="1"/>
</dbReference>
<keyword evidence="4 6" id="KW-0472">Membrane</keyword>
<keyword evidence="2 6" id="KW-0812">Transmembrane</keyword>
<dbReference type="CDD" id="cd03263">
    <property type="entry name" value="ABC_subfamily_A"/>
    <property type="match status" value="1"/>
</dbReference>
<gene>
    <name evidence="8" type="ORF">BCR44DRAFT_1443906</name>
</gene>
<dbReference type="GO" id="GO:0005524">
    <property type="term" value="F:ATP binding"/>
    <property type="evidence" value="ECO:0007669"/>
    <property type="project" value="InterPro"/>
</dbReference>
<dbReference type="Proteomes" id="UP000193411">
    <property type="component" value="Unassembled WGS sequence"/>
</dbReference>
<dbReference type="EMBL" id="MCFL01000074">
    <property type="protein sequence ID" value="ORZ30829.1"/>
    <property type="molecule type" value="Genomic_DNA"/>
</dbReference>
<dbReference type="PROSITE" id="PS00211">
    <property type="entry name" value="ABC_TRANSPORTER_1"/>
    <property type="match status" value="1"/>
</dbReference>
<evidence type="ECO:0000256" key="2">
    <source>
        <dbReference type="ARBA" id="ARBA00022692"/>
    </source>
</evidence>
<dbReference type="Gene3D" id="3.40.50.300">
    <property type="entry name" value="P-loop containing nucleotide triphosphate hydrolases"/>
    <property type="match status" value="1"/>
</dbReference>
<feature type="transmembrane region" description="Helical" evidence="6">
    <location>
        <begin position="412"/>
        <end position="439"/>
    </location>
</feature>
<dbReference type="InterPro" id="IPR026082">
    <property type="entry name" value="ABCA"/>
</dbReference>
<dbReference type="GO" id="GO:0005319">
    <property type="term" value="F:lipid transporter activity"/>
    <property type="evidence" value="ECO:0007669"/>
    <property type="project" value="TreeGrafter"/>
</dbReference>
<dbReference type="GO" id="GO:0140359">
    <property type="term" value="F:ABC-type transporter activity"/>
    <property type="evidence" value="ECO:0007669"/>
    <property type="project" value="InterPro"/>
</dbReference>
<protein>
    <recommendedName>
        <fullName evidence="7">ABC transporter domain-containing protein</fullName>
    </recommendedName>
</protein>
<evidence type="ECO:0000256" key="6">
    <source>
        <dbReference type="SAM" id="Phobius"/>
    </source>
</evidence>
<evidence type="ECO:0000256" key="5">
    <source>
        <dbReference type="SAM" id="MobiDB-lite"/>
    </source>
</evidence>
<evidence type="ECO:0000256" key="1">
    <source>
        <dbReference type="ARBA" id="ARBA00004141"/>
    </source>
</evidence>
<accession>A0A1Y2H8E6</accession>
<comment type="caution">
    <text evidence="8">The sequence shown here is derived from an EMBL/GenBank/DDBJ whole genome shotgun (WGS) entry which is preliminary data.</text>
</comment>
<reference evidence="8 9" key="1">
    <citation type="submission" date="2016-07" db="EMBL/GenBank/DDBJ databases">
        <title>Pervasive Adenine N6-methylation of Active Genes in Fungi.</title>
        <authorList>
            <consortium name="DOE Joint Genome Institute"/>
            <person name="Mondo S.J."/>
            <person name="Dannebaum R.O."/>
            <person name="Kuo R.C."/>
            <person name="Labutti K."/>
            <person name="Haridas S."/>
            <person name="Kuo A."/>
            <person name="Salamov A."/>
            <person name="Ahrendt S.R."/>
            <person name="Lipzen A."/>
            <person name="Sullivan W."/>
            <person name="Andreopoulos W.B."/>
            <person name="Clum A."/>
            <person name="Lindquist E."/>
            <person name="Daum C."/>
            <person name="Ramamoorthy G.K."/>
            <person name="Gryganskyi A."/>
            <person name="Culley D."/>
            <person name="Magnuson J.K."/>
            <person name="James T.Y."/>
            <person name="O'Malley M.A."/>
            <person name="Stajich J.E."/>
            <person name="Spatafora J.W."/>
            <person name="Visel A."/>
            <person name="Grigoriev I.V."/>
        </authorList>
    </citation>
    <scope>NUCLEOTIDE SEQUENCE [LARGE SCALE GENOMIC DNA]</scope>
    <source>
        <strain evidence="8 9">PL171</strain>
    </source>
</reference>
<evidence type="ECO:0000259" key="7">
    <source>
        <dbReference type="PROSITE" id="PS50893"/>
    </source>
</evidence>